<reference evidence="2" key="1">
    <citation type="submission" date="2022-11" db="UniProtKB">
        <authorList>
            <consortium name="WormBaseParasite"/>
        </authorList>
    </citation>
    <scope>IDENTIFICATION</scope>
</reference>
<name>A0A914H795_GLORO</name>
<evidence type="ECO:0000313" key="2">
    <source>
        <dbReference type="WBParaSite" id="Gr19_v10_g14664.t1"/>
    </source>
</evidence>
<keyword evidence="1" id="KW-1185">Reference proteome</keyword>
<dbReference type="WBParaSite" id="Gr19_v10_g14664.t1">
    <property type="protein sequence ID" value="Gr19_v10_g14664.t1"/>
    <property type="gene ID" value="Gr19_v10_g14664"/>
</dbReference>
<sequence>METLIEMDENGLSLISGRLKESFKKFYSDSLGYLDKWLGFLAEYEDFGWIAFEEISFDKICRVARMHRTSWTTCLTSCEKRMP</sequence>
<accession>A0A914H795</accession>
<dbReference type="AlphaFoldDB" id="A0A914H795"/>
<protein>
    <submittedName>
        <fullName evidence="2">Uncharacterized protein</fullName>
    </submittedName>
</protein>
<evidence type="ECO:0000313" key="1">
    <source>
        <dbReference type="Proteomes" id="UP000887572"/>
    </source>
</evidence>
<proteinExistence type="predicted"/>
<organism evidence="1 2">
    <name type="scientific">Globodera rostochiensis</name>
    <name type="common">Golden nematode worm</name>
    <name type="synonym">Heterodera rostochiensis</name>
    <dbReference type="NCBI Taxonomy" id="31243"/>
    <lineage>
        <taxon>Eukaryota</taxon>
        <taxon>Metazoa</taxon>
        <taxon>Ecdysozoa</taxon>
        <taxon>Nematoda</taxon>
        <taxon>Chromadorea</taxon>
        <taxon>Rhabditida</taxon>
        <taxon>Tylenchina</taxon>
        <taxon>Tylenchomorpha</taxon>
        <taxon>Tylenchoidea</taxon>
        <taxon>Heteroderidae</taxon>
        <taxon>Heteroderinae</taxon>
        <taxon>Globodera</taxon>
    </lineage>
</organism>
<dbReference type="Proteomes" id="UP000887572">
    <property type="component" value="Unplaced"/>
</dbReference>